<name>A0A5B0NI01_PUCGR</name>
<evidence type="ECO:0000313" key="1">
    <source>
        <dbReference type="EMBL" id="KAA1088857.1"/>
    </source>
</evidence>
<dbReference type="EMBL" id="VDEP01000405">
    <property type="protein sequence ID" value="KAA1088857.1"/>
    <property type="molecule type" value="Genomic_DNA"/>
</dbReference>
<accession>A0A5B0NI01</accession>
<sequence>MHSGRLQEFHDWSDRPVRQVLGPASPSSCMYSEMAVPGLSFGLACPSRLSRSLIAQTSKSSCRTAIL</sequence>
<dbReference type="AlphaFoldDB" id="A0A5B0NI01"/>
<reference evidence="1 2" key="1">
    <citation type="submission" date="2019-05" db="EMBL/GenBank/DDBJ databases">
        <title>Emergence of the Ug99 lineage of the wheat stem rust pathogen through somatic hybridization.</title>
        <authorList>
            <person name="Li F."/>
            <person name="Upadhyaya N.M."/>
            <person name="Sperschneider J."/>
            <person name="Matny O."/>
            <person name="Nguyen-Phuc H."/>
            <person name="Mago R."/>
            <person name="Raley C."/>
            <person name="Miller M.E."/>
            <person name="Silverstein K.A.T."/>
            <person name="Henningsen E."/>
            <person name="Hirsch C.D."/>
            <person name="Visser B."/>
            <person name="Pretorius Z.A."/>
            <person name="Steffenson B.J."/>
            <person name="Schwessinger B."/>
            <person name="Dodds P.N."/>
            <person name="Figueroa M."/>
        </authorList>
    </citation>
    <scope>NUCLEOTIDE SEQUENCE [LARGE SCALE GENOMIC DNA]</scope>
    <source>
        <strain evidence="1 2">Ug99</strain>
    </source>
</reference>
<organism evidence="1 2">
    <name type="scientific">Puccinia graminis f. sp. tritici</name>
    <dbReference type="NCBI Taxonomy" id="56615"/>
    <lineage>
        <taxon>Eukaryota</taxon>
        <taxon>Fungi</taxon>
        <taxon>Dikarya</taxon>
        <taxon>Basidiomycota</taxon>
        <taxon>Pucciniomycotina</taxon>
        <taxon>Pucciniomycetes</taxon>
        <taxon>Pucciniales</taxon>
        <taxon>Pucciniaceae</taxon>
        <taxon>Puccinia</taxon>
    </lineage>
</organism>
<protein>
    <submittedName>
        <fullName evidence="1">Uncharacterized protein</fullName>
    </submittedName>
</protein>
<proteinExistence type="predicted"/>
<dbReference type="Proteomes" id="UP000325313">
    <property type="component" value="Unassembled WGS sequence"/>
</dbReference>
<evidence type="ECO:0000313" key="2">
    <source>
        <dbReference type="Proteomes" id="UP000325313"/>
    </source>
</evidence>
<comment type="caution">
    <text evidence="1">The sequence shown here is derived from an EMBL/GenBank/DDBJ whole genome shotgun (WGS) entry which is preliminary data.</text>
</comment>
<gene>
    <name evidence="1" type="ORF">PGTUg99_032564</name>
</gene>